<accession>W0E780</accession>
<reference evidence="2 3" key="1">
    <citation type="submission" date="2013-12" db="EMBL/GenBank/DDBJ databases">
        <authorList>
            <consortium name="DOE Joint Genome Institute"/>
            <person name="Smidt H."/>
            <person name="Huntemann M."/>
            <person name="Han J."/>
            <person name="Chen A."/>
            <person name="Kyrpides N."/>
            <person name="Mavromatis K."/>
            <person name="Markowitz V."/>
            <person name="Palaniappan K."/>
            <person name="Ivanova N."/>
            <person name="Schaumberg A."/>
            <person name="Pati A."/>
            <person name="Liolios K."/>
            <person name="Nordberg H.P."/>
            <person name="Cantor M.N."/>
            <person name="Hua S.X."/>
            <person name="Woyke T."/>
        </authorList>
    </citation>
    <scope>NUCLEOTIDE SEQUENCE [LARGE SCALE GENOMIC DNA]</scope>
    <source>
        <strain evidence="3">DSM 15288</strain>
    </source>
</reference>
<evidence type="ECO:0000313" key="2">
    <source>
        <dbReference type="EMBL" id="AHF06632.1"/>
    </source>
</evidence>
<dbReference type="eggNOG" id="COG2391">
    <property type="taxonomic scope" value="Bacteria"/>
</dbReference>
<feature type="transmembrane region" description="Helical" evidence="1">
    <location>
        <begin position="66"/>
        <end position="87"/>
    </location>
</feature>
<name>W0E780_9FIRM</name>
<gene>
    <name evidence="2" type="ORF">DESME_05845</name>
</gene>
<dbReference type="EMBL" id="CP007032">
    <property type="protein sequence ID" value="AHF06632.1"/>
    <property type="molecule type" value="Genomic_DNA"/>
</dbReference>
<dbReference type="RefSeq" id="WP_006717773.1">
    <property type="nucleotide sequence ID" value="NZ_CP007032.1"/>
</dbReference>
<evidence type="ECO:0000313" key="3">
    <source>
        <dbReference type="Proteomes" id="UP000010847"/>
    </source>
</evidence>
<keyword evidence="1" id="KW-0472">Membrane</keyword>
<feature type="transmembrane region" description="Helical" evidence="1">
    <location>
        <begin position="12"/>
        <end position="45"/>
    </location>
</feature>
<feature type="transmembrane region" description="Helical" evidence="1">
    <location>
        <begin position="99"/>
        <end position="128"/>
    </location>
</feature>
<dbReference type="KEGG" id="dmt:DESME_05845"/>
<sequence>MVKSQRKWNLAYSVFMFMFFLTLLQFSVKIALIFALGTAIGYTLQKSRFCFTAAFRDPMITGITEITRSVILLIGLSIIGFAIVYQISQNTHYSLTLFILPFGLATIVGGILFGIGMVLAGGCISGILMRIGEGFEMQMLALVGVLIGAFAGKNTRSFWQGTFGEWPGIFIPALLGWIPTLIIELLILAGLWKLAKWWQHKQLGE</sequence>
<dbReference type="Pfam" id="PF04143">
    <property type="entry name" value="Sulf_transp"/>
    <property type="match status" value="1"/>
</dbReference>
<dbReference type="STRING" id="871968.DESME_05845"/>
<feature type="transmembrane region" description="Helical" evidence="1">
    <location>
        <begin position="171"/>
        <end position="192"/>
    </location>
</feature>
<keyword evidence="1" id="KW-0812">Transmembrane</keyword>
<organism evidence="2 3">
    <name type="scientific">Desulfitobacterium metallireducens DSM 15288</name>
    <dbReference type="NCBI Taxonomy" id="871968"/>
    <lineage>
        <taxon>Bacteria</taxon>
        <taxon>Bacillati</taxon>
        <taxon>Bacillota</taxon>
        <taxon>Clostridia</taxon>
        <taxon>Eubacteriales</taxon>
        <taxon>Desulfitobacteriaceae</taxon>
        <taxon>Desulfitobacterium</taxon>
    </lineage>
</organism>
<dbReference type="AlphaFoldDB" id="W0E780"/>
<dbReference type="Proteomes" id="UP000010847">
    <property type="component" value="Chromosome"/>
</dbReference>
<proteinExistence type="predicted"/>
<dbReference type="HOGENOM" id="CLU_1277122_0_0_9"/>
<protein>
    <submittedName>
        <fullName evidence="2">Uncharacterized protein</fullName>
    </submittedName>
</protein>
<dbReference type="OrthoDB" id="9794165at2"/>
<dbReference type="InterPro" id="IPR007272">
    <property type="entry name" value="Sulf_transp_TsuA/YedE"/>
</dbReference>
<evidence type="ECO:0000256" key="1">
    <source>
        <dbReference type="SAM" id="Phobius"/>
    </source>
</evidence>
<keyword evidence="1" id="KW-1133">Transmembrane helix</keyword>
<keyword evidence="3" id="KW-1185">Reference proteome</keyword>